<dbReference type="InterPro" id="IPR000816">
    <property type="entry name" value="Peptidase_C15"/>
</dbReference>
<dbReference type="Proteomes" id="UP000186156">
    <property type="component" value="Unassembled WGS sequence"/>
</dbReference>
<evidence type="ECO:0000256" key="8">
    <source>
        <dbReference type="ARBA" id="ARBA00022807"/>
    </source>
</evidence>
<sequence>MDAILVTGFEPFQGEALNPSWEVARSLAGETLGVHYKIIARRLPTVYGQAGEELVQAIRDIEPRAVVCLGEAGGRTHVTPERVAINIMDARIPDNAGQKPVDEPIAPDGPAAYFSTLPIRAMVEAMCQANVPAHISNTAGTFVCNDTFYRLMHFIAEQAPGLIGGFIHVPYMTEQALNKQAPSLPLATLTAGIRTALTVVASALGPSSVPRC</sequence>
<feature type="active site" evidence="9 11">
    <location>
        <position position="144"/>
    </location>
</feature>
<dbReference type="EC" id="3.4.19.3" evidence="9"/>
<accession>A0A1N7MDZ0</accession>
<comment type="function">
    <text evidence="2 9">Removes 5-oxoproline from various penultimate amino acid residues except L-proline.</text>
</comment>
<dbReference type="SUPFAM" id="SSF53182">
    <property type="entry name" value="Pyrrolidone carboxyl peptidase (pyroglutamate aminopeptidase)"/>
    <property type="match status" value="1"/>
</dbReference>
<evidence type="ECO:0000313" key="12">
    <source>
        <dbReference type="EMBL" id="SIS84219.1"/>
    </source>
</evidence>
<dbReference type="EMBL" id="FTOO01000005">
    <property type="protein sequence ID" value="SIS84219.1"/>
    <property type="molecule type" value="Genomic_DNA"/>
</dbReference>
<keyword evidence="6 9" id="KW-0645">Protease</keyword>
<evidence type="ECO:0000256" key="10">
    <source>
        <dbReference type="PROSITE-ProRule" id="PRU10076"/>
    </source>
</evidence>
<comment type="subcellular location">
    <subcellularLocation>
        <location evidence="3 9">Cytoplasm</location>
    </subcellularLocation>
</comment>
<dbReference type="InterPro" id="IPR036440">
    <property type="entry name" value="Peptidase_C15-like_sf"/>
</dbReference>
<evidence type="ECO:0000313" key="13">
    <source>
        <dbReference type="Proteomes" id="UP000186156"/>
    </source>
</evidence>
<evidence type="ECO:0000256" key="2">
    <source>
        <dbReference type="ARBA" id="ARBA00002280"/>
    </source>
</evidence>
<gene>
    <name evidence="9" type="primary">pcp</name>
    <name evidence="12" type="ORF">SAMN05421799_10574</name>
</gene>
<feature type="active site" evidence="9">
    <location>
        <position position="168"/>
    </location>
</feature>
<dbReference type="GO" id="GO:0006508">
    <property type="term" value="P:proteolysis"/>
    <property type="evidence" value="ECO:0007669"/>
    <property type="project" value="UniProtKB-KW"/>
</dbReference>
<dbReference type="NCBIfam" id="NF009676">
    <property type="entry name" value="PRK13197.1"/>
    <property type="match status" value="1"/>
</dbReference>
<evidence type="ECO:0000256" key="6">
    <source>
        <dbReference type="ARBA" id="ARBA00022670"/>
    </source>
</evidence>
<keyword evidence="5 9" id="KW-0963">Cytoplasm</keyword>
<proteinExistence type="inferred from homology"/>
<evidence type="ECO:0000256" key="5">
    <source>
        <dbReference type="ARBA" id="ARBA00022490"/>
    </source>
</evidence>
<dbReference type="PROSITE" id="PS01333">
    <property type="entry name" value="PYRASE_GLU"/>
    <property type="match status" value="1"/>
</dbReference>
<dbReference type="PRINTS" id="PR00706">
    <property type="entry name" value="PYROGLUPTASE"/>
</dbReference>
<evidence type="ECO:0000256" key="9">
    <source>
        <dbReference type="HAMAP-Rule" id="MF_00417"/>
    </source>
</evidence>
<evidence type="ECO:0000256" key="11">
    <source>
        <dbReference type="PROSITE-ProRule" id="PRU10077"/>
    </source>
</evidence>
<comment type="subunit">
    <text evidence="9">Homotetramer.</text>
</comment>
<dbReference type="InterPro" id="IPR033694">
    <property type="entry name" value="PGPEP1_Cys_AS"/>
</dbReference>
<protein>
    <recommendedName>
        <fullName evidence="9">Pyrrolidone-carboxylate peptidase</fullName>
        <ecNumber evidence="9">3.4.19.3</ecNumber>
    </recommendedName>
    <alternativeName>
        <fullName evidence="9">5-oxoprolyl-peptidase</fullName>
    </alternativeName>
    <alternativeName>
        <fullName evidence="9">Pyroglutamyl-peptidase I</fullName>
        <shortName evidence="9">PGP-I</shortName>
        <shortName evidence="9">Pyrase</shortName>
    </alternativeName>
</protein>
<name>A0A1N7MDZ0_9BACL</name>
<dbReference type="HAMAP" id="MF_00417">
    <property type="entry name" value="Pyrrolid_peptidase"/>
    <property type="match status" value="1"/>
</dbReference>
<evidence type="ECO:0000256" key="4">
    <source>
        <dbReference type="ARBA" id="ARBA00006641"/>
    </source>
</evidence>
<dbReference type="Pfam" id="PF01470">
    <property type="entry name" value="Peptidase_C15"/>
    <property type="match status" value="1"/>
</dbReference>
<feature type="active site" evidence="9 10">
    <location>
        <position position="81"/>
    </location>
</feature>
<dbReference type="FunFam" id="3.40.630.20:FF:000001">
    <property type="entry name" value="Pyrrolidone-carboxylate peptidase"/>
    <property type="match status" value="1"/>
</dbReference>
<dbReference type="InterPro" id="IPR029762">
    <property type="entry name" value="PGP-I_bact-type"/>
</dbReference>
<keyword evidence="7 9" id="KW-0378">Hydrolase</keyword>
<dbReference type="PROSITE" id="PS01334">
    <property type="entry name" value="PYRASE_CYS"/>
    <property type="match status" value="1"/>
</dbReference>
<keyword evidence="13" id="KW-1185">Reference proteome</keyword>
<dbReference type="PANTHER" id="PTHR23402">
    <property type="entry name" value="PROTEASE FAMILY C15 PYROGLUTAMYL-PEPTIDASE I-RELATED"/>
    <property type="match status" value="1"/>
</dbReference>
<dbReference type="RefSeq" id="WP_076346587.1">
    <property type="nucleotide sequence ID" value="NZ_FTOO01000005.1"/>
</dbReference>
<reference evidence="13" key="1">
    <citation type="submission" date="2017-01" db="EMBL/GenBank/DDBJ databases">
        <authorList>
            <person name="Varghese N."/>
            <person name="Submissions S."/>
        </authorList>
    </citation>
    <scope>NUCLEOTIDE SEQUENCE [LARGE SCALE GENOMIC DNA]</scope>
    <source>
        <strain evidence="13">DSM 16176</strain>
    </source>
</reference>
<dbReference type="STRING" id="252246.SAMN05421799_10574"/>
<dbReference type="GO" id="GO:0005829">
    <property type="term" value="C:cytosol"/>
    <property type="evidence" value="ECO:0007669"/>
    <property type="project" value="InterPro"/>
</dbReference>
<dbReference type="InterPro" id="IPR016125">
    <property type="entry name" value="Peptidase_C15-like"/>
</dbReference>
<evidence type="ECO:0000256" key="3">
    <source>
        <dbReference type="ARBA" id="ARBA00004496"/>
    </source>
</evidence>
<dbReference type="PIRSF" id="PIRSF015592">
    <property type="entry name" value="Prld-crbxl_pptds"/>
    <property type="match status" value="1"/>
</dbReference>
<dbReference type="Gene3D" id="3.40.630.20">
    <property type="entry name" value="Peptidase C15, pyroglutamyl peptidase I-like"/>
    <property type="match status" value="1"/>
</dbReference>
<dbReference type="InterPro" id="IPR033693">
    <property type="entry name" value="PGPEP1_Glu_AS"/>
</dbReference>
<dbReference type="NCBIfam" id="TIGR00504">
    <property type="entry name" value="pyro_pdase"/>
    <property type="match status" value="1"/>
</dbReference>
<comment type="catalytic activity">
    <reaction evidence="1 9 10">
        <text>Release of an N-terminal pyroglutamyl group from a polypeptide, the second amino acid generally not being Pro.</text>
        <dbReference type="EC" id="3.4.19.3"/>
    </reaction>
</comment>
<dbReference type="GO" id="GO:0016920">
    <property type="term" value="F:pyroglutamyl-peptidase activity"/>
    <property type="evidence" value="ECO:0007669"/>
    <property type="project" value="UniProtKB-UniRule"/>
</dbReference>
<dbReference type="CDD" id="cd00501">
    <property type="entry name" value="Peptidase_C15"/>
    <property type="match status" value="1"/>
</dbReference>
<evidence type="ECO:0000256" key="1">
    <source>
        <dbReference type="ARBA" id="ARBA00001770"/>
    </source>
</evidence>
<dbReference type="OrthoDB" id="9779738at2"/>
<dbReference type="PANTHER" id="PTHR23402:SF1">
    <property type="entry name" value="PYROGLUTAMYL-PEPTIDASE I"/>
    <property type="match status" value="1"/>
</dbReference>
<dbReference type="AlphaFoldDB" id="A0A1N7MDZ0"/>
<evidence type="ECO:0000256" key="7">
    <source>
        <dbReference type="ARBA" id="ARBA00022801"/>
    </source>
</evidence>
<comment type="similarity">
    <text evidence="4 9">Belongs to the peptidase C15 family.</text>
</comment>
<organism evidence="12 13">
    <name type="scientific">Alicyclobacillus vulcanalis</name>
    <dbReference type="NCBI Taxonomy" id="252246"/>
    <lineage>
        <taxon>Bacteria</taxon>
        <taxon>Bacillati</taxon>
        <taxon>Bacillota</taxon>
        <taxon>Bacilli</taxon>
        <taxon>Bacillales</taxon>
        <taxon>Alicyclobacillaceae</taxon>
        <taxon>Alicyclobacillus</taxon>
    </lineage>
</organism>
<keyword evidence="8 9" id="KW-0788">Thiol protease</keyword>